<evidence type="ECO:0000313" key="2">
    <source>
        <dbReference type="EMBL" id="SDK58518.1"/>
    </source>
</evidence>
<evidence type="ECO:0000256" key="1">
    <source>
        <dbReference type="SAM" id="Phobius"/>
    </source>
</evidence>
<protein>
    <submittedName>
        <fullName evidence="2">Uncharacterized protein</fullName>
    </submittedName>
</protein>
<keyword evidence="1" id="KW-1133">Transmembrane helix</keyword>
<keyword evidence="1" id="KW-0472">Membrane</keyword>
<dbReference type="AlphaFoldDB" id="A0A1G9D3L3"/>
<keyword evidence="1" id="KW-0812">Transmembrane</keyword>
<gene>
    <name evidence="2" type="ORF">SAMN04487820_109236</name>
</gene>
<reference evidence="3" key="1">
    <citation type="submission" date="2016-10" db="EMBL/GenBank/DDBJ databases">
        <authorList>
            <person name="Varghese N."/>
            <person name="Submissions S."/>
        </authorList>
    </citation>
    <scope>NUCLEOTIDE SEQUENCE [LARGE SCALE GENOMIC DNA]</scope>
    <source>
        <strain evidence="3">DSM 45460</strain>
    </source>
</reference>
<feature type="transmembrane region" description="Helical" evidence="1">
    <location>
        <begin position="12"/>
        <end position="32"/>
    </location>
</feature>
<proteinExistence type="predicted"/>
<sequence length="155" mass="17476">MVEWFHHSRLRSLLARLTLVSVIFVIGVFMGGVDLPRVLVFWVTLGSWALISGLRKHNPSLSAGVDWLAHENGDFVLTYQLALVEVTGTKLHQSLRLVDVHGNEFSSYLDDPQRNTELWDLVYNGILHSVHVNGATISQSTRDSLELDDPLRFRG</sequence>
<keyword evidence="3" id="KW-1185">Reference proteome</keyword>
<organism evidence="2 3">
    <name type="scientific">Actinopolyspora mzabensis</name>
    <dbReference type="NCBI Taxonomy" id="995066"/>
    <lineage>
        <taxon>Bacteria</taxon>
        <taxon>Bacillati</taxon>
        <taxon>Actinomycetota</taxon>
        <taxon>Actinomycetes</taxon>
        <taxon>Actinopolysporales</taxon>
        <taxon>Actinopolysporaceae</taxon>
        <taxon>Actinopolyspora</taxon>
    </lineage>
</organism>
<accession>A0A1G9D3L3</accession>
<dbReference type="Proteomes" id="UP000199213">
    <property type="component" value="Unassembled WGS sequence"/>
</dbReference>
<dbReference type="EMBL" id="FNFM01000009">
    <property type="protein sequence ID" value="SDK58518.1"/>
    <property type="molecule type" value="Genomic_DNA"/>
</dbReference>
<evidence type="ECO:0000313" key="3">
    <source>
        <dbReference type="Proteomes" id="UP000199213"/>
    </source>
</evidence>
<name>A0A1G9D3L3_ACTMZ</name>